<evidence type="ECO:0000256" key="3">
    <source>
        <dbReference type="ARBA" id="ARBA00022679"/>
    </source>
</evidence>
<evidence type="ECO:0000256" key="2">
    <source>
        <dbReference type="ARBA" id="ARBA00022603"/>
    </source>
</evidence>
<accession>A0A7W5K6G5</accession>
<gene>
    <name evidence="10" type="ORF">BDK63_003191</name>
</gene>
<protein>
    <submittedName>
        <fullName evidence="10">Radical SAM superfamily enzyme YgiQ (UPF0313 family)</fullName>
    </submittedName>
</protein>
<dbReference type="SFLD" id="SFLDS00029">
    <property type="entry name" value="Radical_SAM"/>
    <property type="match status" value="1"/>
</dbReference>
<dbReference type="InterPro" id="IPR023404">
    <property type="entry name" value="rSAM_horseshoe"/>
</dbReference>
<dbReference type="RefSeq" id="WP_221202656.1">
    <property type="nucleotide sequence ID" value="NZ_JACHZF010000028.1"/>
</dbReference>
<dbReference type="GO" id="GO:0051539">
    <property type="term" value="F:4 iron, 4 sulfur cluster binding"/>
    <property type="evidence" value="ECO:0007669"/>
    <property type="project" value="UniProtKB-KW"/>
</dbReference>
<dbReference type="Gene3D" id="3.80.30.20">
    <property type="entry name" value="tm_1862 like domain"/>
    <property type="match status" value="1"/>
</dbReference>
<dbReference type="PROSITE" id="PS51918">
    <property type="entry name" value="RADICAL_SAM"/>
    <property type="match status" value="1"/>
</dbReference>
<feature type="domain" description="B12-binding" evidence="8">
    <location>
        <begin position="65"/>
        <end position="137"/>
    </location>
</feature>
<evidence type="ECO:0000256" key="5">
    <source>
        <dbReference type="ARBA" id="ARBA00022723"/>
    </source>
</evidence>
<dbReference type="Gene3D" id="3.40.50.280">
    <property type="entry name" value="Cobalamin-binding domain"/>
    <property type="match status" value="1"/>
</dbReference>
<dbReference type="InterPro" id="IPR006638">
    <property type="entry name" value="Elp3/MiaA/NifB-like_rSAM"/>
</dbReference>
<keyword evidence="3" id="KW-0808">Transferase</keyword>
<dbReference type="InterPro" id="IPR006158">
    <property type="entry name" value="Cobalamin-bd"/>
</dbReference>
<sequence length="457" mass="52185">MSRRPFRLTIVHPCVGRRAGMKRYIRTWQMEPIPAAMVAALAPDDVEKRFYDDRLEPIPFDAPTDLVAISVETYTARRAYQIASEYRRRGVPVVMGGFHATLCPEEVSRYCESIVIGEAERTLPEVIDDYRHGRPRRTYRAEGRPALTVTPDRSIFAGKRYLGIRLVEFARGCRFKCDFCAITAFFGASQSHRPIDRVLEELARVRRRGQMVFFIDDNLVSNLPAAKELMRALIPLKLRWVSQASINVAFDEEALELMRRSGCQGVLVGFESLNPAGLAEMNKRFNLMHGGPVQALANFRRHGIRIYGTFIFGYDADTAQTIDTTIRFAQEEGLYIAAFNHITPFPGTPLEQRLREAGRLRFDTWWLDAGYRYNMVPFHPASMSAEALEAHCVRARRRFYGWPSILRRATHRVNRATPYMLANFMAINAMHQWDIEGRNGLPLGDEGFRGELLEAAS</sequence>
<organism evidence="10 11">
    <name type="scientific">Halomonas campaniensis</name>
    <dbReference type="NCBI Taxonomy" id="213554"/>
    <lineage>
        <taxon>Bacteria</taxon>
        <taxon>Pseudomonadati</taxon>
        <taxon>Pseudomonadota</taxon>
        <taxon>Gammaproteobacteria</taxon>
        <taxon>Oceanospirillales</taxon>
        <taxon>Halomonadaceae</taxon>
        <taxon>Halomonas</taxon>
    </lineage>
</organism>
<name>A0A7W5K6G5_9GAMM</name>
<dbReference type="InterPro" id="IPR051198">
    <property type="entry name" value="BchE-like"/>
</dbReference>
<dbReference type="AlphaFoldDB" id="A0A7W5K6G5"/>
<dbReference type="SUPFAM" id="SSF102114">
    <property type="entry name" value="Radical SAM enzymes"/>
    <property type="match status" value="1"/>
</dbReference>
<evidence type="ECO:0000256" key="4">
    <source>
        <dbReference type="ARBA" id="ARBA00022691"/>
    </source>
</evidence>
<evidence type="ECO:0000259" key="9">
    <source>
        <dbReference type="PROSITE" id="PS51918"/>
    </source>
</evidence>
<comment type="cofactor">
    <cofactor evidence="1">
        <name>[4Fe-4S] cluster</name>
        <dbReference type="ChEBI" id="CHEBI:49883"/>
    </cofactor>
</comment>
<keyword evidence="7" id="KW-0411">Iron-sulfur</keyword>
<dbReference type="Proteomes" id="UP000553442">
    <property type="component" value="Unassembled WGS sequence"/>
</dbReference>
<evidence type="ECO:0000259" key="8">
    <source>
        <dbReference type="PROSITE" id="PS51332"/>
    </source>
</evidence>
<dbReference type="Pfam" id="PF04055">
    <property type="entry name" value="Radical_SAM"/>
    <property type="match status" value="1"/>
</dbReference>
<dbReference type="SFLD" id="SFLDG01123">
    <property type="entry name" value="methyltransferase_(Class_B)"/>
    <property type="match status" value="1"/>
</dbReference>
<dbReference type="GO" id="GO:0005829">
    <property type="term" value="C:cytosol"/>
    <property type="evidence" value="ECO:0007669"/>
    <property type="project" value="TreeGrafter"/>
</dbReference>
<dbReference type="PROSITE" id="PS51332">
    <property type="entry name" value="B12_BINDING"/>
    <property type="match status" value="1"/>
</dbReference>
<evidence type="ECO:0000256" key="1">
    <source>
        <dbReference type="ARBA" id="ARBA00001966"/>
    </source>
</evidence>
<dbReference type="SMART" id="SM00729">
    <property type="entry name" value="Elp3"/>
    <property type="match status" value="1"/>
</dbReference>
<dbReference type="GO" id="GO:0031419">
    <property type="term" value="F:cobalamin binding"/>
    <property type="evidence" value="ECO:0007669"/>
    <property type="project" value="InterPro"/>
</dbReference>
<proteinExistence type="predicted"/>
<evidence type="ECO:0000256" key="7">
    <source>
        <dbReference type="ARBA" id="ARBA00023014"/>
    </source>
</evidence>
<dbReference type="PANTHER" id="PTHR43409:SF7">
    <property type="entry name" value="BLL1977 PROTEIN"/>
    <property type="match status" value="1"/>
</dbReference>
<evidence type="ECO:0000313" key="11">
    <source>
        <dbReference type="Proteomes" id="UP000553442"/>
    </source>
</evidence>
<evidence type="ECO:0000256" key="6">
    <source>
        <dbReference type="ARBA" id="ARBA00023004"/>
    </source>
</evidence>
<dbReference type="GO" id="GO:0003824">
    <property type="term" value="F:catalytic activity"/>
    <property type="evidence" value="ECO:0007669"/>
    <property type="project" value="InterPro"/>
</dbReference>
<comment type="caution">
    <text evidence="10">The sequence shown here is derived from an EMBL/GenBank/DDBJ whole genome shotgun (WGS) entry which is preliminary data.</text>
</comment>
<dbReference type="PANTHER" id="PTHR43409">
    <property type="entry name" value="ANAEROBIC MAGNESIUM-PROTOPORPHYRIN IX MONOMETHYL ESTER CYCLASE-RELATED"/>
    <property type="match status" value="1"/>
</dbReference>
<dbReference type="GO" id="GO:0046872">
    <property type="term" value="F:metal ion binding"/>
    <property type="evidence" value="ECO:0007669"/>
    <property type="project" value="UniProtKB-KW"/>
</dbReference>
<dbReference type="CDD" id="cd01335">
    <property type="entry name" value="Radical_SAM"/>
    <property type="match status" value="1"/>
</dbReference>
<reference evidence="10 11" key="1">
    <citation type="submission" date="2020-08" db="EMBL/GenBank/DDBJ databases">
        <title>Genomic Encyclopedia of Archaeal and Bacterial Type Strains, Phase II (KMG-II): from individual species to whole genera.</title>
        <authorList>
            <person name="Goeker M."/>
        </authorList>
    </citation>
    <scope>NUCLEOTIDE SEQUENCE [LARGE SCALE GENOMIC DNA]</scope>
    <source>
        <strain evidence="10 11">5AG</strain>
    </source>
</reference>
<dbReference type="Pfam" id="PF02310">
    <property type="entry name" value="B12-binding"/>
    <property type="match status" value="1"/>
</dbReference>
<dbReference type="EMBL" id="JACHZF010000028">
    <property type="protein sequence ID" value="MBB3332297.1"/>
    <property type="molecule type" value="Genomic_DNA"/>
</dbReference>
<evidence type="ECO:0000313" key="10">
    <source>
        <dbReference type="EMBL" id="MBB3332297.1"/>
    </source>
</evidence>
<dbReference type="InterPro" id="IPR007197">
    <property type="entry name" value="rSAM"/>
</dbReference>
<keyword evidence="4" id="KW-0949">S-adenosyl-L-methionine</keyword>
<dbReference type="InterPro" id="IPR034466">
    <property type="entry name" value="Methyltransferase_Class_B"/>
</dbReference>
<feature type="domain" description="Radical SAM core" evidence="9">
    <location>
        <begin position="159"/>
        <end position="372"/>
    </location>
</feature>
<keyword evidence="11" id="KW-1185">Reference proteome</keyword>
<dbReference type="SFLD" id="SFLDG01082">
    <property type="entry name" value="B12-binding_domain_containing"/>
    <property type="match status" value="1"/>
</dbReference>
<dbReference type="InterPro" id="IPR058240">
    <property type="entry name" value="rSAM_sf"/>
</dbReference>
<keyword evidence="5" id="KW-0479">Metal-binding</keyword>
<keyword evidence="6" id="KW-0408">Iron</keyword>
<keyword evidence="2" id="KW-0489">Methyltransferase</keyword>